<reference evidence="5" key="1">
    <citation type="journal article" date="2015" name="Genome Announc.">
        <title>Draft genome sequence of the fungus Penicillium brasilianum MG11.</title>
        <authorList>
            <person name="Horn F."/>
            <person name="Linde J."/>
            <person name="Mattern D.J."/>
            <person name="Walther G."/>
            <person name="Guthke R."/>
            <person name="Brakhage A.A."/>
            <person name="Valiante V."/>
        </authorList>
    </citation>
    <scope>NUCLEOTIDE SEQUENCE [LARGE SCALE GENOMIC DNA]</scope>
    <source>
        <strain evidence="5">MG11</strain>
    </source>
</reference>
<evidence type="ECO:0000256" key="3">
    <source>
        <dbReference type="PIRSR" id="PIRSR000509-1"/>
    </source>
</evidence>
<dbReference type="PANTHER" id="PTHR40627:SF3">
    <property type="entry name" value="PRENYLTRANSFERASE ASQH2-RELATED"/>
    <property type="match status" value="1"/>
</dbReference>
<dbReference type="PIRSF" id="PIRSF000509">
    <property type="entry name" value="Trp_DMAT"/>
    <property type="match status" value="1"/>
</dbReference>
<dbReference type="NCBIfam" id="TIGR03429">
    <property type="entry name" value="arom_pren_DMATS"/>
    <property type="match status" value="1"/>
</dbReference>
<keyword evidence="5" id="KW-1185">Reference proteome</keyword>
<feature type="binding site" evidence="3">
    <location>
        <position position="365"/>
    </location>
    <ligand>
        <name>dimethylallyl diphosphate</name>
        <dbReference type="ChEBI" id="CHEBI:57623"/>
    </ligand>
</feature>
<dbReference type="AlphaFoldDB" id="A0A0F7V9F9"/>
<dbReference type="GO" id="GO:0016765">
    <property type="term" value="F:transferase activity, transferring alkyl or aryl (other than methyl) groups"/>
    <property type="evidence" value="ECO:0007669"/>
    <property type="project" value="InterPro"/>
</dbReference>
<dbReference type="InterPro" id="IPR033964">
    <property type="entry name" value="ABBA"/>
</dbReference>
<evidence type="ECO:0000256" key="2">
    <source>
        <dbReference type="ARBA" id="ARBA00022679"/>
    </source>
</evidence>
<dbReference type="EMBL" id="CDHK01000003">
    <property type="protein sequence ID" value="CEO58429.1"/>
    <property type="molecule type" value="Genomic_DNA"/>
</dbReference>
<gene>
    <name evidence="4" type="ORF">PMG11_03153</name>
</gene>
<dbReference type="STRING" id="104259.A0A0F7V9F9"/>
<evidence type="ECO:0000313" key="5">
    <source>
        <dbReference type="Proteomes" id="UP000042958"/>
    </source>
</evidence>
<dbReference type="SFLD" id="SFLDG01162">
    <property type="entry name" value="I"/>
    <property type="match status" value="1"/>
</dbReference>
<dbReference type="PANTHER" id="PTHR40627">
    <property type="entry name" value="INDOLE PRENYLTRANSFERASE TDIB-RELATED"/>
    <property type="match status" value="1"/>
</dbReference>
<feature type="binding site" evidence="3">
    <location>
        <position position="280"/>
    </location>
    <ligand>
        <name>dimethylallyl diphosphate</name>
        <dbReference type="ChEBI" id="CHEBI:57623"/>
    </ligand>
</feature>
<dbReference type="Proteomes" id="UP000042958">
    <property type="component" value="Unassembled WGS sequence"/>
</dbReference>
<feature type="binding site" evidence="3">
    <location>
        <position position="435"/>
    </location>
    <ligand>
        <name>dimethylallyl diphosphate</name>
        <dbReference type="ChEBI" id="CHEBI:57623"/>
    </ligand>
</feature>
<name>A0A0F7V9F9_PENBI</name>
<feature type="binding site" evidence="3">
    <location>
        <position position="276"/>
    </location>
    <ligand>
        <name>dimethylallyl diphosphate</name>
        <dbReference type="ChEBI" id="CHEBI:57623"/>
    </ligand>
</feature>
<dbReference type="InterPro" id="IPR012148">
    <property type="entry name" value="ABBA_DMATS-like"/>
</dbReference>
<dbReference type="CDD" id="cd13929">
    <property type="entry name" value="PT-DMATS_CymD"/>
    <property type="match status" value="1"/>
</dbReference>
<dbReference type="SFLD" id="SFLDS00036">
    <property type="entry name" value="Aromatic_Prenyltransferase"/>
    <property type="match status" value="1"/>
</dbReference>
<feature type="binding site" evidence="3">
    <location>
        <position position="106"/>
    </location>
    <ligand>
        <name>L-tryptophan</name>
        <dbReference type="ChEBI" id="CHEBI:57912"/>
    </ligand>
</feature>
<dbReference type="Pfam" id="PF11991">
    <property type="entry name" value="Trp_DMAT"/>
    <property type="match status" value="1"/>
</dbReference>
<organism evidence="4 5">
    <name type="scientific">Penicillium brasilianum</name>
    <dbReference type="NCBI Taxonomy" id="104259"/>
    <lineage>
        <taxon>Eukaryota</taxon>
        <taxon>Fungi</taxon>
        <taxon>Dikarya</taxon>
        <taxon>Ascomycota</taxon>
        <taxon>Pezizomycotina</taxon>
        <taxon>Eurotiomycetes</taxon>
        <taxon>Eurotiomycetidae</taxon>
        <taxon>Eurotiales</taxon>
        <taxon>Aspergillaceae</taxon>
        <taxon>Penicillium</taxon>
    </lineage>
</organism>
<proteinExistence type="inferred from homology"/>
<evidence type="ECO:0000313" key="4">
    <source>
        <dbReference type="EMBL" id="CEO58429.1"/>
    </source>
</evidence>
<dbReference type="InterPro" id="IPR017795">
    <property type="entry name" value="ABBA_NscD-like"/>
</dbReference>
<sequence length="439" mass="50103">MFTASTSDFYRTMTGLNETSVNSQEAFELLDKFSWFSSDDQRRWWKQTGSKLQKLLGDAQYSEKDQVLYLYLLQQRIVPTLGVFPTPGQDSQRYWSQVTTYGVPYELSWNLLHNIVRIGFEPVSHLTENGGDIFNQRATEECLSQLASLDATFDLERFRHFQRELAVNPDEESRILQGKAPLPRAGRGQYALAVELQNSGINAKAYFFPHMKALATGLSPGKLFFNSMEKLGLSGLKEPLHHLSDFLGLNEDGIPADSTVTPVLLGCDLCDPAKSRMKLYITDQTVTWDRVVGVWTLGGRRQDDPQCGDGLILLRKLWDLLDIPEGNRDNVWPDLAFGEPPSCDYRATMMANWTLSPTKRFPDPQIYFLTFGMSDVVVMDALVTFYKMIGWTDLARTYRDKVTSYYPELDLTKTNYVHSGISFSYRNSKPYLSVYYTPF</sequence>
<feature type="binding site" evidence="3">
    <location>
        <position position="117"/>
    </location>
    <ligand>
        <name>dimethylallyl diphosphate</name>
        <dbReference type="ChEBI" id="CHEBI:57623"/>
    </ligand>
</feature>
<feature type="binding site" evidence="3">
    <location>
        <position position="278"/>
    </location>
    <ligand>
        <name>dimethylallyl diphosphate</name>
        <dbReference type="ChEBI" id="CHEBI:57623"/>
    </ligand>
</feature>
<dbReference type="OrthoDB" id="5392033at2759"/>
<feature type="binding site" evidence="3">
    <location>
        <position position="367"/>
    </location>
    <ligand>
        <name>dimethylallyl diphosphate</name>
        <dbReference type="ChEBI" id="CHEBI:57623"/>
    </ligand>
</feature>
<protein>
    <submittedName>
        <fullName evidence="4">Uncharacterized protein</fullName>
    </submittedName>
</protein>
<feature type="binding site" evidence="3">
    <location>
        <position position="206"/>
    </location>
    <ligand>
        <name>dimethylallyl diphosphate</name>
        <dbReference type="ChEBI" id="CHEBI:57623"/>
    </ligand>
</feature>
<evidence type="ECO:0000256" key="1">
    <source>
        <dbReference type="ARBA" id="ARBA00010209"/>
    </source>
</evidence>
<feature type="binding site" evidence="3">
    <location>
        <position position="431"/>
    </location>
    <ligand>
        <name>dimethylallyl diphosphate</name>
        <dbReference type="ChEBI" id="CHEBI:57623"/>
    </ligand>
</feature>
<feature type="binding site" evidence="3">
    <location>
        <position position="204"/>
    </location>
    <ligand>
        <name>dimethylallyl diphosphate</name>
        <dbReference type="ChEBI" id="CHEBI:57623"/>
    </ligand>
</feature>
<accession>A0A0F7V9F9</accession>
<keyword evidence="2" id="KW-0808">Transferase</keyword>
<comment type="similarity">
    <text evidence="1">Belongs to the tryptophan dimethylallyltransferase family.</text>
</comment>
<dbReference type="GO" id="GO:0009820">
    <property type="term" value="P:alkaloid metabolic process"/>
    <property type="evidence" value="ECO:0007669"/>
    <property type="project" value="InterPro"/>
</dbReference>